<accession>A0ABS7KHT9</accession>
<feature type="transmembrane region" description="Helical" evidence="1">
    <location>
        <begin position="83"/>
        <end position="103"/>
    </location>
</feature>
<feature type="domain" description="Sensor histidine kinase NatK-like C-terminal" evidence="2">
    <location>
        <begin position="323"/>
        <end position="415"/>
    </location>
</feature>
<keyword evidence="1" id="KW-1133">Transmembrane helix</keyword>
<dbReference type="EMBL" id="JACLIC010000018">
    <property type="protein sequence ID" value="MBY0203689.1"/>
    <property type="molecule type" value="Genomic_DNA"/>
</dbReference>
<feature type="transmembrane region" description="Helical" evidence="1">
    <location>
        <begin position="6"/>
        <end position="22"/>
    </location>
</feature>
<dbReference type="PANTHER" id="PTHR40448">
    <property type="entry name" value="TWO-COMPONENT SENSOR HISTIDINE KINASE"/>
    <property type="match status" value="1"/>
</dbReference>
<dbReference type="PANTHER" id="PTHR40448:SF1">
    <property type="entry name" value="TWO-COMPONENT SENSOR HISTIDINE KINASE"/>
    <property type="match status" value="1"/>
</dbReference>
<evidence type="ECO:0000313" key="3">
    <source>
        <dbReference type="EMBL" id="MBY0203689.1"/>
    </source>
</evidence>
<dbReference type="Proteomes" id="UP000706031">
    <property type="component" value="Unassembled WGS sequence"/>
</dbReference>
<feature type="transmembrane region" description="Helical" evidence="1">
    <location>
        <begin position="188"/>
        <end position="208"/>
    </location>
</feature>
<feature type="transmembrane region" description="Helical" evidence="1">
    <location>
        <begin position="154"/>
        <end position="176"/>
    </location>
</feature>
<organism evidence="3 4">
    <name type="scientific">Paenibacillus cucumis</name>
    <name type="common">ex Kampfer et al. 2016</name>
    <dbReference type="NCBI Taxonomy" id="1776858"/>
    <lineage>
        <taxon>Bacteria</taxon>
        <taxon>Bacillati</taxon>
        <taxon>Bacillota</taxon>
        <taxon>Bacilli</taxon>
        <taxon>Bacillales</taxon>
        <taxon>Paenibacillaceae</taxon>
        <taxon>Paenibacillus</taxon>
    </lineage>
</organism>
<reference evidence="3 4" key="1">
    <citation type="submission" date="2020-08" db="EMBL/GenBank/DDBJ databases">
        <title>Fungal Genomes of the International Space Station.</title>
        <authorList>
            <person name="Seuylemezian A."/>
            <person name="Singh N.K."/>
            <person name="Wood J."/>
            <person name="Venkateswaran K."/>
        </authorList>
    </citation>
    <scope>NUCLEOTIDE SEQUENCE [LARGE SCALE GENOMIC DNA]</scope>
    <source>
        <strain evidence="3 4">S/N-304-OC-R4</strain>
    </source>
</reference>
<evidence type="ECO:0000256" key="1">
    <source>
        <dbReference type="SAM" id="Phobius"/>
    </source>
</evidence>
<dbReference type="Gene3D" id="3.30.565.10">
    <property type="entry name" value="Histidine kinase-like ATPase, C-terminal domain"/>
    <property type="match status" value="1"/>
</dbReference>
<gene>
    <name evidence="3" type="ORF">H7T88_10745</name>
</gene>
<feature type="transmembrane region" description="Helical" evidence="1">
    <location>
        <begin position="59"/>
        <end position="76"/>
    </location>
</feature>
<sequence>MNDTTTILFNFFINLFLTNYWLSSKTIFSKKIMTKLLLCFFFYSMILLCLFSFHNSFLLVNLMSAIILLFIIKKHNFETKKKFIQLTFLVLTFSLCDSLPLFFLRKMSLSGIFEFNFILVFSMVFSSVILKLISISIYRIIYLQQNNLRKILNIALLMTLILTPLISLLILGTSVANLKEEYHVNGSILFIIINICILYLYFTLGSTFEKLEKTRAEKHFYESELNFFKQLQHSQSRLYSIKHDLKNQYIVLSGMLGQGDISGAEKYIQESVNKLHYINNFYTNNYVLNYLLNQKKTVAQENGVSLNIESFFPEKIELDNDILAIVLGNLIDNSLSAVLRLDDPNERKISLIIKQFNKNLLIEISNVFDLNEIRTRKKRLKEGIGIKNITRIVEENGGIYSQWVSNNQYIVSILLLNVYDND</sequence>
<protein>
    <submittedName>
        <fullName evidence="3">GHKL domain-containing protein</fullName>
    </submittedName>
</protein>
<feature type="transmembrane region" description="Helical" evidence="1">
    <location>
        <begin position="115"/>
        <end position="142"/>
    </location>
</feature>
<dbReference type="SUPFAM" id="SSF55874">
    <property type="entry name" value="ATPase domain of HSP90 chaperone/DNA topoisomerase II/histidine kinase"/>
    <property type="match status" value="1"/>
</dbReference>
<evidence type="ECO:0000313" key="4">
    <source>
        <dbReference type="Proteomes" id="UP000706031"/>
    </source>
</evidence>
<dbReference type="Pfam" id="PF14501">
    <property type="entry name" value="HATPase_c_5"/>
    <property type="match status" value="1"/>
</dbReference>
<dbReference type="InterPro" id="IPR032834">
    <property type="entry name" value="NatK-like_C"/>
</dbReference>
<keyword evidence="1" id="KW-0472">Membrane</keyword>
<keyword evidence="4" id="KW-1185">Reference proteome</keyword>
<evidence type="ECO:0000259" key="2">
    <source>
        <dbReference type="Pfam" id="PF14501"/>
    </source>
</evidence>
<feature type="transmembrane region" description="Helical" evidence="1">
    <location>
        <begin position="34"/>
        <end position="53"/>
    </location>
</feature>
<proteinExistence type="predicted"/>
<comment type="caution">
    <text evidence="3">The sequence shown here is derived from an EMBL/GenBank/DDBJ whole genome shotgun (WGS) entry which is preliminary data.</text>
</comment>
<name>A0ABS7KHT9_9BACL</name>
<dbReference type="InterPro" id="IPR036890">
    <property type="entry name" value="HATPase_C_sf"/>
</dbReference>
<keyword evidence="1" id="KW-0812">Transmembrane</keyword>